<dbReference type="SUPFAM" id="SSF56112">
    <property type="entry name" value="Protein kinase-like (PK-like)"/>
    <property type="match status" value="1"/>
</dbReference>
<evidence type="ECO:0000313" key="2">
    <source>
        <dbReference type="Proteomes" id="UP000308199"/>
    </source>
</evidence>
<reference evidence="1 2" key="1">
    <citation type="submission" date="2019-02" db="EMBL/GenBank/DDBJ databases">
        <title>Genome sequencing of the rare red list fungi Phellinidium pouzarii.</title>
        <authorList>
            <person name="Buettner E."/>
            <person name="Kellner H."/>
        </authorList>
    </citation>
    <scope>NUCLEOTIDE SEQUENCE [LARGE SCALE GENOMIC DNA]</scope>
    <source>
        <strain evidence="1 2">DSM 108285</strain>
    </source>
</reference>
<gene>
    <name evidence="1" type="ORF">EW145_g7051</name>
</gene>
<dbReference type="InterPro" id="IPR011009">
    <property type="entry name" value="Kinase-like_dom_sf"/>
</dbReference>
<dbReference type="AlphaFoldDB" id="A0A4S4KQE2"/>
<evidence type="ECO:0000313" key="1">
    <source>
        <dbReference type="EMBL" id="THH00584.1"/>
    </source>
</evidence>
<dbReference type="Proteomes" id="UP000308199">
    <property type="component" value="Unassembled WGS sequence"/>
</dbReference>
<comment type="caution">
    <text evidence="1">The sequence shown here is derived from an EMBL/GenBank/DDBJ whole genome shotgun (WGS) entry which is preliminary data.</text>
</comment>
<evidence type="ECO:0008006" key="3">
    <source>
        <dbReference type="Google" id="ProtNLM"/>
    </source>
</evidence>
<proteinExistence type="predicted"/>
<dbReference type="OrthoDB" id="346907at2759"/>
<name>A0A4S4KQE2_9AGAM</name>
<keyword evidence="2" id="KW-1185">Reference proteome</keyword>
<dbReference type="EMBL" id="SGPK01000627">
    <property type="protein sequence ID" value="THH00584.1"/>
    <property type="molecule type" value="Genomic_DNA"/>
</dbReference>
<protein>
    <recommendedName>
        <fullName evidence="3">Serine-threonine/tyrosine-protein kinase catalytic domain-containing protein</fullName>
    </recommendedName>
</protein>
<accession>A0A4S4KQE2</accession>
<organism evidence="1 2">
    <name type="scientific">Phellinidium pouzarii</name>
    <dbReference type="NCBI Taxonomy" id="167371"/>
    <lineage>
        <taxon>Eukaryota</taxon>
        <taxon>Fungi</taxon>
        <taxon>Dikarya</taxon>
        <taxon>Basidiomycota</taxon>
        <taxon>Agaricomycotina</taxon>
        <taxon>Agaricomycetes</taxon>
        <taxon>Hymenochaetales</taxon>
        <taxon>Hymenochaetaceae</taxon>
        <taxon>Phellinidium</taxon>
    </lineage>
</organism>
<sequence length="66" mass="7593">MQLLIAYEDDQTPADHLPEGHNVTAEQKNLMDKCFEFFPEDRPTVQELIKALRKLIPVSISSVKRP</sequence>
<dbReference type="Gene3D" id="1.10.510.10">
    <property type="entry name" value="Transferase(Phosphotransferase) domain 1"/>
    <property type="match status" value="1"/>
</dbReference>